<dbReference type="AlphaFoldDB" id="M1UU93"/>
<evidence type="ECO:0000313" key="5">
    <source>
        <dbReference type="Proteomes" id="UP000007014"/>
    </source>
</evidence>
<dbReference type="Pfam" id="PF25087">
    <property type="entry name" value="GMPPB_C"/>
    <property type="match status" value="1"/>
</dbReference>
<organism evidence="4 5">
    <name type="scientific">Cyanidioschyzon merolae (strain NIES-3377 / 10D)</name>
    <name type="common">Unicellular red alga</name>
    <dbReference type="NCBI Taxonomy" id="280699"/>
    <lineage>
        <taxon>Eukaryota</taxon>
        <taxon>Rhodophyta</taxon>
        <taxon>Bangiophyceae</taxon>
        <taxon>Cyanidiales</taxon>
        <taxon>Cyanidiaceae</taxon>
        <taxon>Cyanidioschyzon</taxon>
    </lineage>
</organism>
<evidence type="ECO:0000259" key="2">
    <source>
        <dbReference type="Pfam" id="PF00483"/>
    </source>
</evidence>
<dbReference type="InterPro" id="IPR056729">
    <property type="entry name" value="GMPPB_C"/>
</dbReference>
<accession>M1UU93</accession>
<dbReference type="Gene3D" id="3.90.550.10">
    <property type="entry name" value="Spore Coat Polysaccharide Biosynthesis Protein SpsA, Chain A"/>
    <property type="match status" value="1"/>
</dbReference>
<keyword evidence="4" id="KW-0808">Transferase</keyword>
<dbReference type="SMR" id="M1UU93"/>
<evidence type="ECO:0000256" key="1">
    <source>
        <dbReference type="ARBA" id="ARBA00007274"/>
    </source>
</evidence>
<dbReference type="Proteomes" id="UP000007014">
    <property type="component" value="Chromosome 15"/>
</dbReference>
<dbReference type="Gramene" id="CMO003CT">
    <property type="protein sequence ID" value="CMO003CT"/>
    <property type="gene ID" value="CMO003C"/>
</dbReference>
<reference evidence="4 5" key="1">
    <citation type="journal article" date="2004" name="Nature">
        <title>Genome sequence of the ultrasmall unicellular red alga Cyanidioschyzon merolae 10D.</title>
        <authorList>
            <person name="Matsuzaki M."/>
            <person name="Misumi O."/>
            <person name="Shin-i T."/>
            <person name="Maruyama S."/>
            <person name="Takahara M."/>
            <person name="Miyagishima S."/>
            <person name="Mori T."/>
            <person name="Nishida K."/>
            <person name="Yagisawa F."/>
            <person name="Nishida K."/>
            <person name="Yoshida Y."/>
            <person name="Nishimura Y."/>
            <person name="Nakao S."/>
            <person name="Kobayashi T."/>
            <person name="Momoyama Y."/>
            <person name="Higashiyama T."/>
            <person name="Minoda A."/>
            <person name="Sano M."/>
            <person name="Nomoto H."/>
            <person name="Oishi K."/>
            <person name="Hayashi H."/>
            <person name="Ohta F."/>
            <person name="Nishizaka S."/>
            <person name="Haga S."/>
            <person name="Miura S."/>
            <person name="Morishita T."/>
            <person name="Kabeya Y."/>
            <person name="Terasawa K."/>
            <person name="Suzuki Y."/>
            <person name="Ishii Y."/>
            <person name="Asakawa S."/>
            <person name="Takano H."/>
            <person name="Ohta N."/>
            <person name="Kuroiwa H."/>
            <person name="Tanaka K."/>
            <person name="Shimizu N."/>
            <person name="Sugano S."/>
            <person name="Sato N."/>
            <person name="Nozaki H."/>
            <person name="Ogasawara N."/>
            <person name="Kohara Y."/>
            <person name="Kuroiwa T."/>
        </authorList>
    </citation>
    <scope>NUCLEOTIDE SEQUENCE [LARGE SCALE GENOMIC DNA]</scope>
    <source>
        <strain evidence="4 5">10D</strain>
    </source>
</reference>
<dbReference type="PANTHER" id="PTHR22572">
    <property type="entry name" value="SUGAR-1-PHOSPHATE GUANYL TRANSFERASE"/>
    <property type="match status" value="1"/>
</dbReference>
<protein>
    <submittedName>
        <fullName evidence="4">Mannose-1-phosphate guanylyltransferase</fullName>
    </submittedName>
</protein>
<gene>
    <name evidence="4" type="ORF">CYME_CMO003C</name>
</gene>
<evidence type="ECO:0000259" key="3">
    <source>
        <dbReference type="Pfam" id="PF25087"/>
    </source>
</evidence>
<dbReference type="OrthoDB" id="285674at2759"/>
<feature type="domain" description="Nucleotidyl transferase" evidence="2">
    <location>
        <begin position="99"/>
        <end position="292"/>
    </location>
</feature>
<feature type="domain" description="Mannose-1-phosphate guanyltransferase C-terminal" evidence="3">
    <location>
        <begin position="413"/>
        <end position="529"/>
    </location>
</feature>
<keyword evidence="5" id="KW-1185">Reference proteome</keyword>
<dbReference type="eggNOG" id="KOG1460">
    <property type="taxonomic scope" value="Eukaryota"/>
</dbReference>
<dbReference type="EMBL" id="AP006497">
    <property type="protein sequence ID" value="BAM81406.1"/>
    <property type="molecule type" value="Genomic_DNA"/>
</dbReference>
<comment type="similarity">
    <text evidence="1">Belongs to the transferase hexapeptide repeat family.</text>
</comment>
<dbReference type="GO" id="GO:0016779">
    <property type="term" value="F:nucleotidyltransferase activity"/>
    <property type="evidence" value="ECO:0007669"/>
    <property type="project" value="UniProtKB-KW"/>
</dbReference>
<dbReference type="RefSeq" id="XP_005537442.1">
    <property type="nucleotide sequence ID" value="XM_005537385.1"/>
</dbReference>
<dbReference type="KEGG" id="cme:CYME_CMO003C"/>
<dbReference type="HOGENOM" id="CLU_029499_3_0_1"/>
<dbReference type="Pfam" id="PF00483">
    <property type="entry name" value="NTP_transferase"/>
    <property type="match status" value="1"/>
</dbReference>
<dbReference type="InterPro" id="IPR050486">
    <property type="entry name" value="Mannose-1P_guanyltransferase"/>
</dbReference>
<evidence type="ECO:0000313" key="4">
    <source>
        <dbReference type="EMBL" id="BAM81406.1"/>
    </source>
</evidence>
<dbReference type="SUPFAM" id="SSF53448">
    <property type="entry name" value="Nucleotide-diphospho-sugar transferases"/>
    <property type="match status" value="1"/>
</dbReference>
<reference evidence="4 5" key="2">
    <citation type="journal article" date="2007" name="BMC Biol.">
        <title>A 100%-complete sequence reveals unusually simple genomic features in the hot-spring red alga Cyanidioschyzon merolae.</title>
        <authorList>
            <person name="Nozaki H."/>
            <person name="Takano H."/>
            <person name="Misumi O."/>
            <person name="Terasawa K."/>
            <person name="Matsuzaki M."/>
            <person name="Maruyama S."/>
            <person name="Nishida K."/>
            <person name="Yagisawa F."/>
            <person name="Yoshida Y."/>
            <person name="Fujiwara T."/>
            <person name="Takio S."/>
            <person name="Tamura K."/>
            <person name="Chung S.J."/>
            <person name="Nakamura S."/>
            <person name="Kuroiwa H."/>
            <person name="Tanaka K."/>
            <person name="Sato N."/>
            <person name="Kuroiwa T."/>
        </authorList>
    </citation>
    <scope>NUCLEOTIDE SEQUENCE [LARGE SCALE GENOMIC DNA]</scope>
    <source>
        <strain evidence="4 5">10D</strain>
    </source>
</reference>
<dbReference type="InterPro" id="IPR005835">
    <property type="entry name" value="NTP_transferase_dom"/>
</dbReference>
<keyword evidence="4" id="KW-0548">Nucleotidyltransferase</keyword>
<dbReference type="OMA" id="MPVPNWW"/>
<proteinExistence type="inferred from homology"/>
<dbReference type="GeneID" id="16995520"/>
<dbReference type="STRING" id="280699.M1UU93"/>
<sequence length="530" mass="57719">MSPRLYRTEASMMPVKFLHCSPSAYAKRVNPEMAHRSNPLKIVARLPSAKRGGIAGACHIAIGAAVQPQRFRLTLALESWSRVLLPAAPLKGQSLMSAKAVILVGGGSKGTRFRPLSFDLPKPLIPIAGKPMILHHLERLAQVPGLFEVILLGFYDESLFSDFVQNASNHLGIGVRYLREESSLGTAGGIWRYRDAIRSGSPEVLFILHCDIASSFPLNDMLAFHRKHGKPLTVLGKTVPPSGDARAYGCMVKHPDTCELLHYVEKPETWVSNLINCGIYIATTGSFYELLEKTCVECSRWALTENASGGSLFSVSESDCNHIRLEQDVIMHYEGRKVIYIYEHKDFWCQIKEPAAALLASKLYLEHYAEVHPEQLADHAYRPEALASRLFTKSTDDLGRGSVTMSSTSPTFVGAVFVHSTARVASSAKVGPNVSIGAGCVIGAGVRLQHCIILEDCVVREHAYIANSIIGWSSVIGPWARVEGDGIESEAGRVSVLGSHVECDGGVVIRNCIVLPHKTLSTSASGQIIL</sequence>
<dbReference type="InterPro" id="IPR029044">
    <property type="entry name" value="Nucleotide-diphossugar_trans"/>
</dbReference>
<name>M1UU93_CYAM1</name>
<dbReference type="Gene3D" id="2.160.10.10">
    <property type="entry name" value="Hexapeptide repeat proteins"/>
    <property type="match status" value="1"/>
</dbReference>